<accession>A0A5J4FZ32</accession>
<keyword evidence="3" id="KW-1185">Reference proteome</keyword>
<organism evidence="2 3">
    <name type="scientific">Patiriisocius marinistellae</name>
    <dbReference type="NCBI Taxonomy" id="2494560"/>
    <lineage>
        <taxon>Bacteria</taxon>
        <taxon>Pseudomonadati</taxon>
        <taxon>Bacteroidota</taxon>
        <taxon>Flavobacteriia</taxon>
        <taxon>Flavobacteriales</taxon>
        <taxon>Flavobacteriaceae</taxon>
        <taxon>Patiriisocius</taxon>
    </lineage>
</organism>
<name>A0A5J4FZ32_9FLAO</name>
<dbReference type="AlphaFoldDB" id="A0A5J4FZ32"/>
<sequence>MHFLLNGLPYFTIAKTCIISLLTTAINAGVVAYSKVKVYLKGVEFQKNNLSQYFRTSHLG</sequence>
<evidence type="ECO:0000313" key="2">
    <source>
        <dbReference type="EMBL" id="GEQ85426.1"/>
    </source>
</evidence>
<evidence type="ECO:0000256" key="1">
    <source>
        <dbReference type="SAM" id="Phobius"/>
    </source>
</evidence>
<keyword evidence="1" id="KW-0472">Membrane</keyword>
<reference evidence="2 3" key="1">
    <citation type="submission" date="2019-08" db="EMBL/GenBank/DDBJ databases">
        <title>Ulvibacter marinistellae sp. nov., isolated from a starfish, Patiria pectinifera.</title>
        <authorList>
            <person name="Kawano K."/>
            <person name="Ushijima N."/>
            <person name="Kihara M."/>
            <person name="Itoh H."/>
        </authorList>
    </citation>
    <scope>NUCLEOTIDE SEQUENCE [LARGE SCALE GENOMIC DNA]</scope>
    <source>
        <strain evidence="2 3">KK4</strain>
    </source>
</reference>
<keyword evidence="1" id="KW-0812">Transmembrane</keyword>
<protein>
    <submittedName>
        <fullName evidence="2">Uncharacterized protein</fullName>
    </submittedName>
</protein>
<dbReference type="EMBL" id="BKCF01000001">
    <property type="protein sequence ID" value="GEQ85426.1"/>
    <property type="molecule type" value="Genomic_DNA"/>
</dbReference>
<keyword evidence="1" id="KW-1133">Transmembrane helix</keyword>
<evidence type="ECO:0000313" key="3">
    <source>
        <dbReference type="Proteomes" id="UP000326994"/>
    </source>
</evidence>
<comment type="caution">
    <text evidence="2">The sequence shown here is derived from an EMBL/GenBank/DDBJ whole genome shotgun (WGS) entry which is preliminary data.</text>
</comment>
<feature type="transmembrane region" description="Helical" evidence="1">
    <location>
        <begin position="12"/>
        <end position="33"/>
    </location>
</feature>
<proteinExistence type="predicted"/>
<dbReference type="Proteomes" id="UP000326994">
    <property type="component" value="Unassembled WGS sequence"/>
</dbReference>
<gene>
    <name evidence="2" type="ORF">ULMS_09340</name>
</gene>